<dbReference type="OrthoDB" id="7510921at2"/>
<dbReference type="EMBL" id="AMRV01000011">
    <property type="protein sequence ID" value="EMD81987.1"/>
    <property type="molecule type" value="Genomic_DNA"/>
</dbReference>
<protein>
    <submittedName>
        <fullName evidence="2">Uncharacterized protein</fullName>
    </submittedName>
</protein>
<reference evidence="2 3" key="1">
    <citation type="journal article" date="2013" name="Genome Announc.">
        <title>Draft Genome Sequence of Strain JLT2015T, Belonging to the Family Sphingomonadaceae of the Alphaproteobacteria.</title>
        <authorList>
            <person name="Tang K."/>
            <person name="Liu K."/>
            <person name="Li S."/>
            <person name="Jiao N."/>
        </authorList>
    </citation>
    <scope>NUCLEOTIDE SEQUENCE [LARGE SCALE GENOMIC DNA]</scope>
    <source>
        <strain evidence="2 3">JLT2015</strain>
    </source>
</reference>
<proteinExistence type="predicted"/>
<accession>M2U1X2</accession>
<comment type="caution">
    <text evidence="2">The sequence shown here is derived from an EMBL/GenBank/DDBJ whole genome shotgun (WGS) entry which is preliminary data.</text>
</comment>
<gene>
    <name evidence="2" type="ORF">C725_2643</name>
</gene>
<evidence type="ECO:0000313" key="2">
    <source>
        <dbReference type="EMBL" id="EMD81987.1"/>
    </source>
</evidence>
<name>M2U1X2_9SPHN</name>
<evidence type="ECO:0000313" key="3">
    <source>
        <dbReference type="Proteomes" id="UP000011717"/>
    </source>
</evidence>
<evidence type="ECO:0000256" key="1">
    <source>
        <dbReference type="SAM" id="Phobius"/>
    </source>
</evidence>
<dbReference type="Proteomes" id="UP000011717">
    <property type="component" value="Unassembled WGS sequence"/>
</dbReference>
<keyword evidence="1" id="KW-1133">Transmembrane helix</keyword>
<dbReference type="AlphaFoldDB" id="M2U1X2"/>
<feature type="transmembrane region" description="Helical" evidence="1">
    <location>
        <begin position="6"/>
        <end position="22"/>
    </location>
</feature>
<keyword evidence="1" id="KW-0472">Membrane</keyword>
<organism evidence="2 3">
    <name type="scientific">Pacificimonas flava</name>
    <dbReference type="NCBI Taxonomy" id="1234595"/>
    <lineage>
        <taxon>Bacteria</taxon>
        <taxon>Pseudomonadati</taxon>
        <taxon>Pseudomonadota</taxon>
        <taxon>Alphaproteobacteria</taxon>
        <taxon>Sphingomonadales</taxon>
        <taxon>Sphingosinicellaceae</taxon>
        <taxon>Pacificimonas</taxon>
    </lineage>
</organism>
<keyword evidence="1" id="KW-0812">Transmembrane</keyword>
<sequence length="45" mass="5397">MIDNFALIVAHGCMGYFLWRAIRYEMDKRASEHAERASRIRKARR</sequence>
<keyword evidence="3" id="KW-1185">Reference proteome</keyword>
<dbReference type="RefSeq" id="WP_008603607.1">
    <property type="nucleotide sequence ID" value="NZ_AMRV01000011.1"/>
</dbReference>